<proteinExistence type="predicted"/>
<evidence type="ECO:0000256" key="1">
    <source>
        <dbReference type="SAM" id="MobiDB-lite"/>
    </source>
</evidence>
<dbReference type="AlphaFoldDB" id="A0A6A5U9C4"/>
<dbReference type="OrthoDB" id="3800663at2759"/>
<evidence type="ECO:0000313" key="2">
    <source>
        <dbReference type="EMBL" id="KAF1961475.1"/>
    </source>
</evidence>
<sequence length="348" mass="37640">MSTVTCTITAVKVNPFDDMYAIPLTGGLGSPMYFERDEHGPARDREAITYHIAKIPDEVAVPFLDKLEPIPSPEKTEFAALTDSPVSSTGTCAKLSSSELESDAPVAPIEWTEGDLCYLLAALYPDQMLAQDFTFTPALSTLTSTSTSPSNPIKIDLYLRIPALAVPKEAYSATLPIGTGRPTTKVLVASSAPSTSPEAARRSLAAALLKDRAAIEFFASHYGLLARLYGLDTAELMGIKKGMESMASINEKEWSERLNQLREGDEAPATTIGEEKNEANGAAKETGAGDKWCFEAELELFLLGAGWYELGRWIGAVDVAVGLGEERMGWARVYGDAGRWLEKALEEF</sequence>
<feature type="region of interest" description="Disordered" evidence="1">
    <location>
        <begin position="265"/>
        <end position="284"/>
    </location>
</feature>
<name>A0A6A5U9C4_9PLEO</name>
<gene>
    <name evidence="2" type="ORF">CC80DRAFT_238118</name>
</gene>
<keyword evidence="3" id="KW-1185">Reference proteome</keyword>
<accession>A0A6A5U9C4</accession>
<evidence type="ECO:0000313" key="3">
    <source>
        <dbReference type="Proteomes" id="UP000800035"/>
    </source>
</evidence>
<protein>
    <submittedName>
        <fullName evidence="2">Uncharacterized protein</fullName>
    </submittedName>
</protein>
<reference evidence="2" key="1">
    <citation type="journal article" date="2020" name="Stud. Mycol.">
        <title>101 Dothideomycetes genomes: a test case for predicting lifestyles and emergence of pathogens.</title>
        <authorList>
            <person name="Haridas S."/>
            <person name="Albert R."/>
            <person name="Binder M."/>
            <person name="Bloem J."/>
            <person name="Labutti K."/>
            <person name="Salamov A."/>
            <person name="Andreopoulos B."/>
            <person name="Baker S."/>
            <person name="Barry K."/>
            <person name="Bills G."/>
            <person name="Bluhm B."/>
            <person name="Cannon C."/>
            <person name="Castanera R."/>
            <person name="Culley D."/>
            <person name="Daum C."/>
            <person name="Ezra D."/>
            <person name="Gonzalez J."/>
            <person name="Henrissat B."/>
            <person name="Kuo A."/>
            <person name="Liang C."/>
            <person name="Lipzen A."/>
            <person name="Lutzoni F."/>
            <person name="Magnuson J."/>
            <person name="Mondo S."/>
            <person name="Nolan M."/>
            <person name="Ohm R."/>
            <person name="Pangilinan J."/>
            <person name="Park H.-J."/>
            <person name="Ramirez L."/>
            <person name="Alfaro M."/>
            <person name="Sun H."/>
            <person name="Tritt A."/>
            <person name="Yoshinaga Y."/>
            <person name="Zwiers L.-H."/>
            <person name="Turgeon B."/>
            <person name="Goodwin S."/>
            <person name="Spatafora J."/>
            <person name="Crous P."/>
            <person name="Grigoriev I."/>
        </authorList>
    </citation>
    <scope>NUCLEOTIDE SEQUENCE</scope>
    <source>
        <strain evidence="2">CBS 675.92</strain>
    </source>
</reference>
<dbReference type="Proteomes" id="UP000800035">
    <property type="component" value="Unassembled WGS sequence"/>
</dbReference>
<dbReference type="EMBL" id="ML976981">
    <property type="protein sequence ID" value="KAF1961475.1"/>
    <property type="molecule type" value="Genomic_DNA"/>
</dbReference>
<organism evidence="2 3">
    <name type="scientific">Byssothecium circinans</name>
    <dbReference type="NCBI Taxonomy" id="147558"/>
    <lineage>
        <taxon>Eukaryota</taxon>
        <taxon>Fungi</taxon>
        <taxon>Dikarya</taxon>
        <taxon>Ascomycota</taxon>
        <taxon>Pezizomycotina</taxon>
        <taxon>Dothideomycetes</taxon>
        <taxon>Pleosporomycetidae</taxon>
        <taxon>Pleosporales</taxon>
        <taxon>Massarineae</taxon>
        <taxon>Massarinaceae</taxon>
        <taxon>Byssothecium</taxon>
    </lineage>
</organism>